<feature type="active site" evidence="15">
    <location>
        <position position="167"/>
    </location>
</feature>
<evidence type="ECO:0000313" key="21">
    <source>
        <dbReference type="WBParaSite" id="TCLT_0000733801-mRNA-1"/>
    </source>
</evidence>
<evidence type="ECO:0000256" key="10">
    <source>
        <dbReference type="ARBA" id="ARBA00023049"/>
    </source>
</evidence>
<keyword evidence="5" id="KW-0165">Cleavage on pair of basic residues</keyword>
<comment type="cofactor">
    <cofactor evidence="15 16">
        <name>Zn(2+)</name>
        <dbReference type="ChEBI" id="CHEBI:29105"/>
    </cofactor>
    <text evidence="15 16">Binds 1 zinc ion per subunit.</text>
</comment>
<dbReference type="PROSITE" id="PS50092">
    <property type="entry name" value="TSP1"/>
    <property type="match status" value="1"/>
</dbReference>
<dbReference type="SMART" id="SM00209">
    <property type="entry name" value="TSP1"/>
    <property type="match status" value="1"/>
</dbReference>
<evidence type="ECO:0000256" key="13">
    <source>
        <dbReference type="PIRNR" id="PIRNR036365"/>
    </source>
</evidence>
<dbReference type="GO" id="GO:0006508">
    <property type="term" value="P:proteolysis"/>
    <property type="evidence" value="ECO:0007669"/>
    <property type="project" value="UniProtKB-KW"/>
</dbReference>
<evidence type="ECO:0000256" key="16">
    <source>
        <dbReference type="RuleBase" id="RU361183"/>
    </source>
</evidence>
<dbReference type="GO" id="GO:0018996">
    <property type="term" value="P:molting cycle, collagen and cuticulin-based cuticle"/>
    <property type="evidence" value="ECO:0007669"/>
    <property type="project" value="InterPro"/>
</dbReference>
<dbReference type="InterPro" id="IPR024079">
    <property type="entry name" value="MetalloPept_cat_dom_sf"/>
</dbReference>
<dbReference type="AlphaFoldDB" id="A0A0N5D350"/>
<keyword evidence="20" id="KW-1185">Reference proteome</keyword>
<evidence type="ECO:0000256" key="5">
    <source>
        <dbReference type="ARBA" id="ARBA00022685"/>
    </source>
</evidence>
<keyword evidence="12" id="KW-0325">Glycoprotein</keyword>
<dbReference type="PROSITE" id="PS01180">
    <property type="entry name" value="CUB"/>
    <property type="match status" value="1"/>
</dbReference>
<dbReference type="GO" id="GO:0004222">
    <property type="term" value="F:metalloendopeptidase activity"/>
    <property type="evidence" value="ECO:0007669"/>
    <property type="project" value="UniProtKB-UniRule"/>
</dbReference>
<dbReference type="CDD" id="cd00041">
    <property type="entry name" value="CUB"/>
    <property type="match status" value="1"/>
</dbReference>
<dbReference type="InterPro" id="IPR001506">
    <property type="entry name" value="Peptidase_M12A"/>
</dbReference>
<dbReference type="OMA" id="GMRYCCY"/>
<evidence type="ECO:0000313" key="19">
    <source>
        <dbReference type="EMBL" id="VDN04771.1"/>
    </source>
</evidence>
<keyword evidence="9 15" id="KW-0862">Zinc</keyword>
<keyword evidence="7" id="KW-0732">Signal</keyword>
<evidence type="ECO:0000313" key="20">
    <source>
        <dbReference type="Proteomes" id="UP000276776"/>
    </source>
</evidence>
<dbReference type="InterPro" id="IPR000884">
    <property type="entry name" value="TSP1_rpt"/>
</dbReference>
<dbReference type="PIRSF" id="PIRSF036365">
    <property type="entry name" value="Astacin_nematoda"/>
    <property type="match status" value="1"/>
</dbReference>
<accession>A0A0N5D350</accession>
<keyword evidence="4 15" id="KW-0645">Protease</keyword>
<evidence type="ECO:0000256" key="12">
    <source>
        <dbReference type="ARBA" id="ARBA00023180"/>
    </source>
</evidence>
<dbReference type="PROSITE" id="PS51864">
    <property type="entry name" value="ASTACIN"/>
    <property type="match status" value="1"/>
</dbReference>
<gene>
    <name evidence="19" type="ORF">TCLT_LOCUS7327</name>
</gene>
<dbReference type="Gene3D" id="3.40.390.10">
    <property type="entry name" value="Collagenase (Catalytic Domain)"/>
    <property type="match status" value="1"/>
</dbReference>
<dbReference type="InterPro" id="IPR036383">
    <property type="entry name" value="TSP1_rpt_sf"/>
</dbReference>
<evidence type="ECO:0000256" key="1">
    <source>
        <dbReference type="ARBA" id="ARBA00004613"/>
    </source>
</evidence>
<reference evidence="21" key="1">
    <citation type="submission" date="2017-02" db="UniProtKB">
        <authorList>
            <consortium name="WormBaseParasite"/>
        </authorList>
    </citation>
    <scope>IDENTIFICATION</scope>
</reference>
<dbReference type="GO" id="GO:0008270">
    <property type="term" value="F:zinc ion binding"/>
    <property type="evidence" value="ECO:0007669"/>
    <property type="project" value="UniProtKB-UniRule"/>
</dbReference>
<dbReference type="InterPro" id="IPR017050">
    <property type="entry name" value="Metallopeptidase_nem"/>
</dbReference>
<evidence type="ECO:0000256" key="14">
    <source>
        <dbReference type="PROSITE-ProRule" id="PRU00059"/>
    </source>
</evidence>
<dbReference type="Gene3D" id="2.60.120.290">
    <property type="entry name" value="Spermadhesin, CUB domain"/>
    <property type="match status" value="1"/>
</dbReference>
<dbReference type="SUPFAM" id="SSF55486">
    <property type="entry name" value="Metalloproteases ('zincins'), catalytic domain"/>
    <property type="match status" value="1"/>
</dbReference>
<dbReference type="FunFam" id="3.40.390.10:FF:000028">
    <property type="entry name" value="Zinc metalloproteinase"/>
    <property type="match status" value="1"/>
</dbReference>
<dbReference type="SMART" id="SM00042">
    <property type="entry name" value="CUB"/>
    <property type="match status" value="1"/>
</dbReference>
<dbReference type="FunFam" id="2.60.120.290:FF:000093">
    <property type="entry name" value="Zinc metalloproteinase"/>
    <property type="match status" value="1"/>
</dbReference>
<dbReference type="InterPro" id="IPR000742">
    <property type="entry name" value="EGF"/>
</dbReference>
<reference evidence="19 20" key="2">
    <citation type="submission" date="2018-11" db="EMBL/GenBank/DDBJ databases">
        <authorList>
            <consortium name="Pathogen Informatics"/>
        </authorList>
    </citation>
    <scope>NUCLEOTIDE SEQUENCE [LARGE SCALE GENOMIC DNA]</scope>
</reference>
<feature type="domain" description="CUB" evidence="17">
    <location>
        <begin position="315"/>
        <end position="431"/>
    </location>
</feature>
<dbReference type="SUPFAM" id="SSF82895">
    <property type="entry name" value="TSP-1 type 1 repeat"/>
    <property type="match status" value="1"/>
</dbReference>
<feature type="binding site" evidence="15">
    <location>
        <position position="166"/>
    </location>
    <ligand>
        <name>Zn(2+)</name>
        <dbReference type="ChEBI" id="CHEBI:29105"/>
        <note>catalytic</note>
    </ligand>
</feature>
<evidence type="ECO:0000256" key="6">
    <source>
        <dbReference type="ARBA" id="ARBA00022723"/>
    </source>
</evidence>
<evidence type="ECO:0000256" key="7">
    <source>
        <dbReference type="ARBA" id="ARBA00022729"/>
    </source>
</evidence>
<dbReference type="SMART" id="SM00235">
    <property type="entry name" value="ZnMc"/>
    <property type="match status" value="1"/>
</dbReference>
<dbReference type="WBParaSite" id="TCLT_0000733801-mRNA-1">
    <property type="protein sequence ID" value="TCLT_0000733801-mRNA-1"/>
    <property type="gene ID" value="TCLT_0000733801"/>
</dbReference>
<proteinExistence type="predicted"/>
<evidence type="ECO:0000256" key="4">
    <source>
        <dbReference type="ARBA" id="ARBA00022670"/>
    </source>
</evidence>
<dbReference type="STRING" id="103827.A0A0N5D350"/>
<sequence>MKRFQVARELENFGRQNDAVVLNPEENGRYYEEPLKCANILITAGDIVLDVMQAREIYDSMLQHGRRTKRKFIRSELRRWDTSKPIIYTFDGSHTNHEQQVIELALEHWHNITCLNFERKDNDIQGSRIVFTDVDGCASNVGRHPLGEPQFVSLAPECIRLGVIAHEVAHALGFWHEQSRPDRDNYVTVRWENIDRESKGQFLKELPTDVDDGGVPYDYGSIMHYRSKAFSRYEDLFTLNTNIADYQKTIGQRDQLSFNDIRLMNIIYCSNSCPYKLPCQRGGYTDPRRCERCRCPDGFTGKLCDQIMPGYGADCGGRLELTSSWKRITSPNYPREFKEGQECSWLLVAPPGQRVQLRFYGEFEMYCKVRHSLCMDYIEIRNSTDFANTGMRYCCYGTPQSSIMSATEDMLVLFRSFYRSGRGFQAQVRALPASGSFLGWSQWSECSASCGACGVRHRRRICVGGACIGERSESEVCARIPCKGFCTRKTFEQTRCGGLLALFDGMECKRHIFFFPEILNTTL</sequence>
<organism evidence="21">
    <name type="scientific">Thelazia callipaeda</name>
    <name type="common">Oriental eyeworm</name>
    <name type="synonym">Parasitic nematode</name>
    <dbReference type="NCBI Taxonomy" id="103827"/>
    <lineage>
        <taxon>Eukaryota</taxon>
        <taxon>Metazoa</taxon>
        <taxon>Ecdysozoa</taxon>
        <taxon>Nematoda</taxon>
        <taxon>Chromadorea</taxon>
        <taxon>Rhabditida</taxon>
        <taxon>Spirurina</taxon>
        <taxon>Spiruromorpha</taxon>
        <taxon>Thelazioidea</taxon>
        <taxon>Thelaziidae</taxon>
        <taxon>Thelazia</taxon>
    </lineage>
</organism>
<comment type="caution">
    <text evidence="14">Lacks conserved residue(s) required for the propagation of feature annotation.</text>
</comment>
<feature type="domain" description="Peptidase M12A" evidence="18">
    <location>
        <begin position="71"/>
        <end position="270"/>
    </location>
</feature>
<keyword evidence="10 15" id="KW-0482">Metalloprotease</keyword>
<comment type="subcellular location">
    <subcellularLocation>
        <location evidence="1 13">Secreted</location>
    </subcellularLocation>
</comment>
<dbReference type="EMBL" id="UYYF01004496">
    <property type="protein sequence ID" value="VDN04771.1"/>
    <property type="molecule type" value="Genomic_DNA"/>
</dbReference>
<dbReference type="CDD" id="cd04280">
    <property type="entry name" value="ZnMc_astacin_like"/>
    <property type="match status" value="1"/>
</dbReference>
<evidence type="ECO:0000256" key="2">
    <source>
        <dbReference type="ARBA" id="ARBA00022525"/>
    </source>
</evidence>
<keyword evidence="11 15" id="KW-1015">Disulfide bond</keyword>
<feature type="disulfide bond" evidence="15">
    <location>
        <begin position="114"/>
        <end position="269"/>
    </location>
</feature>
<evidence type="ECO:0000259" key="18">
    <source>
        <dbReference type="PROSITE" id="PS51864"/>
    </source>
</evidence>
<name>A0A0N5D350_THECL</name>
<protein>
    <recommendedName>
        <fullName evidence="13">Zinc metalloproteinase</fullName>
    </recommendedName>
</protein>
<keyword evidence="2 13" id="KW-0964">Secreted</keyword>
<dbReference type="GO" id="GO:0005576">
    <property type="term" value="C:extracellular region"/>
    <property type="evidence" value="ECO:0007669"/>
    <property type="project" value="UniProtKB-SubCell"/>
</dbReference>
<feature type="binding site" evidence="15">
    <location>
        <position position="170"/>
    </location>
    <ligand>
        <name>Zn(2+)</name>
        <dbReference type="ChEBI" id="CHEBI:29105"/>
        <note>catalytic</note>
    </ligand>
</feature>
<evidence type="ECO:0000256" key="11">
    <source>
        <dbReference type="ARBA" id="ARBA00023157"/>
    </source>
</evidence>
<evidence type="ECO:0000256" key="8">
    <source>
        <dbReference type="ARBA" id="ARBA00022801"/>
    </source>
</evidence>
<dbReference type="Pfam" id="PF01400">
    <property type="entry name" value="Astacin"/>
    <property type="match status" value="1"/>
</dbReference>
<feature type="binding site" evidence="15">
    <location>
        <position position="176"/>
    </location>
    <ligand>
        <name>Zn(2+)</name>
        <dbReference type="ChEBI" id="CHEBI:29105"/>
        <note>catalytic</note>
    </ligand>
</feature>
<keyword evidence="6 15" id="KW-0479">Metal-binding</keyword>
<evidence type="ECO:0000256" key="3">
    <source>
        <dbReference type="ARBA" id="ARBA00022536"/>
    </source>
</evidence>
<dbReference type="Pfam" id="PF00431">
    <property type="entry name" value="CUB"/>
    <property type="match status" value="1"/>
</dbReference>
<dbReference type="Gene3D" id="2.20.100.10">
    <property type="entry name" value="Thrombospondin type-1 (TSP1) repeat"/>
    <property type="match status" value="1"/>
</dbReference>
<dbReference type="Pfam" id="PF00090">
    <property type="entry name" value="TSP_1"/>
    <property type="match status" value="1"/>
</dbReference>
<evidence type="ECO:0000259" key="17">
    <source>
        <dbReference type="PROSITE" id="PS01180"/>
    </source>
</evidence>
<keyword evidence="8 15" id="KW-0378">Hydrolase</keyword>
<dbReference type="PANTHER" id="PTHR10127:SF813">
    <property type="entry name" value="ZINC METALLOPROTEINASE DPY-31"/>
    <property type="match status" value="1"/>
</dbReference>
<dbReference type="PROSITE" id="PS01186">
    <property type="entry name" value="EGF_2"/>
    <property type="match status" value="1"/>
</dbReference>
<dbReference type="Proteomes" id="UP000276776">
    <property type="component" value="Unassembled WGS sequence"/>
</dbReference>
<evidence type="ECO:0000256" key="15">
    <source>
        <dbReference type="PROSITE-ProRule" id="PRU01211"/>
    </source>
</evidence>
<dbReference type="InterPro" id="IPR034035">
    <property type="entry name" value="Astacin-like_dom"/>
</dbReference>
<dbReference type="SUPFAM" id="SSF49854">
    <property type="entry name" value="Spermadhesin, CUB domain"/>
    <property type="match status" value="1"/>
</dbReference>
<dbReference type="InterPro" id="IPR000859">
    <property type="entry name" value="CUB_dom"/>
</dbReference>
<dbReference type="InterPro" id="IPR035914">
    <property type="entry name" value="Sperma_CUB_dom_sf"/>
</dbReference>
<dbReference type="PANTHER" id="PTHR10127">
    <property type="entry name" value="DISCOIDIN, CUB, EGF, LAMININ , AND ZINC METALLOPROTEASE DOMAIN CONTAINING"/>
    <property type="match status" value="1"/>
</dbReference>
<dbReference type="PROSITE" id="PS00022">
    <property type="entry name" value="EGF_1"/>
    <property type="match status" value="1"/>
</dbReference>
<keyword evidence="3" id="KW-0245">EGF-like domain</keyword>
<dbReference type="InterPro" id="IPR006026">
    <property type="entry name" value="Peptidase_Metallo"/>
</dbReference>
<dbReference type="OrthoDB" id="431034at2759"/>
<evidence type="ECO:0000256" key="9">
    <source>
        <dbReference type="ARBA" id="ARBA00022833"/>
    </source>
</evidence>
<dbReference type="PRINTS" id="PR00480">
    <property type="entry name" value="ASTACIN"/>
</dbReference>